<gene>
    <name evidence="1" type="ORF">BVRB_039490</name>
</gene>
<keyword evidence="2" id="KW-1185">Reference proteome</keyword>
<protein>
    <submittedName>
        <fullName evidence="1">Uncharacterized protein</fullName>
    </submittedName>
</protein>
<name>A0A0J7YNE3_BETVV</name>
<accession>A0A0J7YNE3</accession>
<dbReference type="OrthoDB" id="10622261at2759"/>
<proteinExistence type="predicted"/>
<dbReference type="AlphaFoldDB" id="A0A0J7YNE3"/>
<dbReference type="Gramene" id="KMS65096">
    <property type="protein sequence ID" value="KMS65096"/>
    <property type="gene ID" value="BVRB_039490"/>
</dbReference>
<evidence type="ECO:0000313" key="1">
    <source>
        <dbReference type="EMBL" id="KMS65096.1"/>
    </source>
</evidence>
<reference evidence="1 2" key="1">
    <citation type="journal article" date="2014" name="Nature">
        <title>The genome of the recently domesticated crop plant sugar beet (Beta vulgaris).</title>
        <authorList>
            <person name="Dohm J.C."/>
            <person name="Minoche A.E."/>
            <person name="Holtgrawe D."/>
            <person name="Capella-Gutierrez S."/>
            <person name="Zakrzewski F."/>
            <person name="Tafer H."/>
            <person name="Rupp O."/>
            <person name="Sorensen T.R."/>
            <person name="Stracke R."/>
            <person name="Reinhardt R."/>
            <person name="Goesmann A."/>
            <person name="Kraft T."/>
            <person name="Schulz B."/>
            <person name="Stadler P.F."/>
            <person name="Schmidt T."/>
            <person name="Gabaldon T."/>
            <person name="Lehrach H."/>
            <person name="Weisshaar B."/>
            <person name="Himmelbauer H."/>
        </authorList>
    </citation>
    <scope>NUCLEOTIDE SEQUENCE [LARGE SCALE GENOMIC DNA]</scope>
    <source>
        <tissue evidence="1">Taproot</tissue>
    </source>
</reference>
<feature type="non-terminal residue" evidence="1">
    <location>
        <position position="125"/>
    </location>
</feature>
<dbReference type="EMBL" id="KQ114753">
    <property type="protein sequence ID" value="KMS65096.1"/>
    <property type="molecule type" value="Genomic_DNA"/>
</dbReference>
<evidence type="ECO:0000313" key="2">
    <source>
        <dbReference type="Proteomes" id="UP000035740"/>
    </source>
</evidence>
<dbReference type="Proteomes" id="UP000035740">
    <property type="component" value="Unassembled WGS sequence"/>
</dbReference>
<feature type="non-terminal residue" evidence="1">
    <location>
        <position position="1"/>
    </location>
</feature>
<organism evidence="1 2">
    <name type="scientific">Beta vulgaris subsp. vulgaris</name>
    <name type="common">Beet</name>
    <dbReference type="NCBI Taxonomy" id="3555"/>
    <lineage>
        <taxon>Eukaryota</taxon>
        <taxon>Viridiplantae</taxon>
        <taxon>Streptophyta</taxon>
        <taxon>Embryophyta</taxon>
        <taxon>Tracheophyta</taxon>
        <taxon>Spermatophyta</taxon>
        <taxon>Magnoliopsida</taxon>
        <taxon>eudicotyledons</taxon>
        <taxon>Gunneridae</taxon>
        <taxon>Pentapetalae</taxon>
        <taxon>Caryophyllales</taxon>
        <taxon>Chenopodiaceae</taxon>
        <taxon>Betoideae</taxon>
        <taxon>Beta</taxon>
    </lineage>
</organism>
<sequence length="125" mass="14023">YFVSLVESGRMQQLLMADQYLSAIVSMCARPALLLSYQLRVHIYLLHLQSGDTTTAREFLQNIAVNTIRFHDSLFGTDSNSAIQGLSSTTTKDAVTLVPLHFEMLKELTRRTAAAIVEPDDDYIK</sequence>